<dbReference type="InterPro" id="IPR019522">
    <property type="entry name" value="PIK3R5/6"/>
</dbReference>
<evidence type="ECO:0000313" key="1">
    <source>
        <dbReference type="Proteomes" id="UP000515150"/>
    </source>
</evidence>
<name>A0A6P7N899_BETSP</name>
<dbReference type="PANTHER" id="PTHR15593">
    <property type="entry name" value="PHOSPHATIDYLINOSITOL 3-KINASE REGULATORY SUBUNIT"/>
    <property type="match status" value="1"/>
</dbReference>
<dbReference type="CTD" id="101886666"/>
<dbReference type="PANTHER" id="PTHR15593:SF1">
    <property type="entry name" value="PHOSPHOINOSITIDE 3-KINASE REGULATORY SUBUNIT 6"/>
    <property type="match status" value="1"/>
</dbReference>
<protein>
    <submittedName>
        <fullName evidence="2 3">Phosphoinositide 3-kinase regulatory subunit 6 isoform X1</fullName>
    </submittedName>
</protein>
<accession>A0A6P7N899</accession>
<dbReference type="RefSeq" id="XP_029014419.1">
    <property type="nucleotide sequence ID" value="XM_029158586.3"/>
</dbReference>
<dbReference type="Proteomes" id="UP000515150">
    <property type="component" value="Chromosome 8"/>
</dbReference>
<organism evidence="1 3">
    <name type="scientific">Betta splendens</name>
    <name type="common">Siamese fighting fish</name>
    <dbReference type="NCBI Taxonomy" id="158456"/>
    <lineage>
        <taxon>Eukaryota</taxon>
        <taxon>Metazoa</taxon>
        <taxon>Chordata</taxon>
        <taxon>Craniata</taxon>
        <taxon>Vertebrata</taxon>
        <taxon>Euteleostomi</taxon>
        <taxon>Actinopterygii</taxon>
        <taxon>Neopterygii</taxon>
        <taxon>Teleostei</taxon>
        <taxon>Neoteleostei</taxon>
        <taxon>Acanthomorphata</taxon>
        <taxon>Anabantaria</taxon>
        <taxon>Anabantiformes</taxon>
        <taxon>Anabantoidei</taxon>
        <taxon>Osphronemidae</taxon>
        <taxon>Betta</taxon>
    </lineage>
</organism>
<dbReference type="AlphaFoldDB" id="A0A6P7N899"/>
<sequence>MTDHADASLQNAVRELLEDMNRQHSSNTDSDSDLRWTLEKKVETDPSCGAGLVRVLVAELEQRLRRMSEVDETSAYVHVIPLLHTLHSVVVQSGAAVPAGLLQDVLSCLRRTLSLPLPYSAVAKRTLRSIRTEETKPGSLCLRRVTAEQNLMQEQERVFVLAEPAVFSAPLEASVKRFLESDALEDAAEVQRVLVLRVLHKALGSTCQSSRVAQALQALDDRALEQTFQDVTAAAEQGFGTGGRAAYVDTLERIQEELLTAWTQDAPTGSDGSPPAAMPPPRISFYRWNDEKQLSKLLEKFTLLSSAGVDREENKTGDLSASRRSPPRRLTARVVLMGDDRALGRLARAYLALRKRESKRLKLTKKLNIEFYYVPVTAVEPWHRSPNSPSRNDGKISLARFLERVDPWYKYNIGSLGATVSSLPVESPHLLDTLCYYLRCGTQPVNLPVYSVKMRRGDACVEDVFVSQLEAEMPEFRHLKHKPAESSARKPRRQTVAAFGGVINVSYTATSLSKRHVTKADAPMTCGLVIRSEPAAAAPGEDFLSVRFDSVNPQFNTKIQTRNITIKTIEHRTLSVCLDKDARRKFTDVQSIEVAPCLDPRRSILPGRFLDKVLSLPINTFCGFSP</sequence>
<keyword evidence="1" id="KW-1185">Reference proteome</keyword>
<evidence type="ECO:0000313" key="2">
    <source>
        <dbReference type="RefSeq" id="XP_029014419.1"/>
    </source>
</evidence>
<dbReference type="GeneID" id="114860185"/>
<dbReference type="GO" id="GO:0046935">
    <property type="term" value="F:1-phosphatidylinositol-3-kinase regulator activity"/>
    <property type="evidence" value="ECO:0007669"/>
    <property type="project" value="InterPro"/>
</dbReference>
<gene>
    <name evidence="2 3" type="primary">pik3r6b</name>
</gene>
<dbReference type="RefSeq" id="XP_029014420.1">
    <property type="nucleotide sequence ID" value="XM_029158587.3"/>
</dbReference>
<dbReference type="OrthoDB" id="8781591at2759"/>
<proteinExistence type="predicted"/>
<evidence type="ECO:0000313" key="3">
    <source>
        <dbReference type="RefSeq" id="XP_029014420.1"/>
    </source>
</evidence>
<dbReference type="KEGG" id="bspl:114860185"/>
<dbReference type="GO" id="GO:0007186">
    <property type="term" value="P:G protein-coupled receptor signaling pathway"/>
    <property type="evidence" value="ECO:0007669"/>
    <property type="project" value="TreeGrafter"/>
</dbReference>
<reference evidence="2 3" key="1">
    <citation type="submission" date="2025-04" db="UniProtKB">
        <authorList>
            <consortium name="RefSeq"/>
        </authorList>
    </citation>
    <scope>IDENTIFICATION</scope>
</reference>
<dbReference type="Pfam" id="PF10486">
    <property type="entry name" value="PI3K_1B_p101"/>
    <property type="match status" value="2"/>
</dbReference>
<dbReference type="GO" id="GO:0005944">
    <property type="term" value="C:phosphatidylinositol 3-kinase complex, class IB"/>
    <property type="evidence" value="ECO:0007669"/>
    <property type="project" value="InterPro"/>
</dbReference>